<evidence type="ECO:0000313" key="1">
    <source>
        <dbReference type="EMBL" id="RDJ21537.1"/>
    </source>
</evidence>
<dbReference type="Proteomes" id="UP000255207">
    <property type="component" value="Unassembled WGS sequence"/>
</dbReference>
<comment type="caution">
    <text evidence="1">The sequence shown here is derived from an EMBL/GenBank/DDBJ whole genome shotgun (WGS) entry which is preliminary data.</text>
</comment>
<proteinExistence type="predicted"/>
<gene>
    <name evidence="1" type="ORF">DWE98_21165</name>
</gene>
<reference evidence="2" key="1">
    <citation type="submission" date="2018-07" db="EMBL/GenBank/DDBJ databases">
        <authorList>
            <person name="Safronova V.I."/>
            <person name="Chirak E.R."/>
            <person name="Sazanova A.L."/>
        </authorList>
    </citation>
    <scope>NUCLEOTIDE SEQUENCE [LARGE SCALE GENOMIC DNA]</scope>
    <source>
        <strain evidence="2">RCAM04685</strain>
    </source>
</reference>
<evidence type="ECO:0000313" key="2">
    <source>
        <dbReference type="Proteomes" id="UP000255207"/>
    </source>
</evidence>
<keyword evidence="2" id="KW-1185">Reference proteome</keyword>
<protein>
    <submittedName>
        <fullName evidence="1">Uncharacterized protein</fullName>
    </submittedName>
</protein>
<organism evidence="1 2">
    <name type="scientific">Bosea caraganae</name>
    <dbReference type="NCBI Taxonomy" id="2763117"/>
    <lineage>
        <taxon>Bacteria</taxon>
        <taxon>Pseudomonadati</taxon>
        <taxon>Pseudomonadota</taxon>
        <taxon>Alphaproteobacteria</taxon>
        <taxon>Hyphomicrobiales</taxon>
        <taxon>Boseaceae</taxon>
        <taxon>Bosea</taxon>
    </lineage>
</organism>
<sequence>MELAAAIPRFPNNGASLRALQQKPLGELLIDFFNWRIRYVGARPRAVVIDPLASASADRGAKQGIIVPFLEKVRRGDDLTPHLSLQPHTRGFSPNSGVRGAPVEQRGADKDFMLNTMGYHHLHPSVTIEPGGFATRTDEILLAHVTRDAFTVIGLFGHSVFETHPDGSLSPERARSWKAFDEHSTRGAPSGSVVVQGLIATSGHSLQVVFMAQRYARQIIGTDALIDTADFQRDFFEQAGFQPPSKPKFEWLKHHLDLGVLEQKSNAACIFSKGLN</sequence>
<name>A0A370L1W0_9HYPH</name>
<dbReference type="EMBL" id="QQTP01000012">
    <property type="protein sequence ID" value="RDJ21537.1"/>
    <property type="molecule type" value="Genomic_DNA"/>
</dbReference>
<dbReference type="AlphaFoldDB" id="A0A370L1W0"/>
<accession>A0A370L1W0</accession>